<evidence type="ECO:0000313" key="3">
    <source>
        <dbReference type="Proteomes" id="UP000236178"/>
    </source>
</evidence>
<dbReference type="AlphaFoldDB" id="A0A2I0SK93"/>
<dbReference type="SUPFAM" id="SSF46785">
    <property type="entry name" value="Winged helix' DNA-binding domain"/>
    <property type="match status" value="1"/>
</dbReference>
<accession>A0A2I0SK93</accession>
<evidence type="ECO:0000313" key="2">
    <source>
        <dbReference type="EMBL" id="PKT70340.1"/>
    </source>
</evidence>
<dbReference type="InterPro" id="IPR036388">
    <property type="entry name" value="WH-like_DNA-bd_sf"/>
</dbReference>
<name>A0A2I0SK93_9ACTN</name>
<gene>
    <name evidence="2" type="ORF">CW362_25020</name>
</gene>
<feature type="region of interest" description="Disordered" evidence="1">
    <location>
        <begin position="1"/>
        <end position="47"/>
    </location>
</feature>
<keyword evidence="3" id="KW-1185">Reference proteome</keyword>
<dbReference type="RefSeq" id="WP_103551782.1">
    <property type="nucleotide sequence ID" value="NZ_KZ626892.1"/>
</dbReference>
<dbReference type="OrthoDB" id="4253183at2"/>
<dbReference type="InterPro" id="IPR036390">
    <property type="entry name" value="WH_DNA-bd_sf"/>
</dbReference>
<reference evidence="2 3" key="1">
    <citation type="submission" date="2017-12" db="EMBL/GenBank/DDBJ databases">
        <title>Streptomyces populusis sp. nov., a novel endophytic actinobacterium isolated from stems of Populus adenopoda Maxim.</title>
        <authorList>
            <person name="Wang Z."/>
        </authorList>
    </citation>
    <scope>NUCLEOTIDE SEQUENCE [LARGE SCALE GENOMIC DNA]</scope>
    <source>
        <strain evidence="2 3">A249</strain>
    </source>
</reference>
<dbReference type="Gene3D" id="1.10.10.10">
    <property type="entry name" value="Winged helix-like DNA-binding domain superfamily/Winged helix DNA-binding domain"/>
    <property type="match status" value="1"/>
</dbReference>
<dbReference type="EMBL" id="PJOS01000053">
    <property type="protein sequence ID" value="PKT70340.1"/>
    <property type="molecule type" value="Genomic_DNA"/>
</dbReference>
<comment type="caution">
    <text evidence="2">The sequence shown here is derived from an EMBL/GenBank/DDBJ whole genome shotgun (WGS) entry which is preliminary data.</text>
</comment>
<protein>
    <recommendedName>
        <fullName evidence="4">HTH iclR-type domain-containing protein</fullName>
    </recommendedName>
</protein>
<evidence type="ECO:0000256" key="1">
    <source>
        <dbReference type="SAM" id="MobiDB-lite"/>
    </source>
</evidence>
<proteinExistence type="predicted"/>
<organism evidence="2 3">
    <name type="scientific">Streptomyces populi</name>
    <dbReference type="NCBI Taxonomy" id="2058924"/>
    <lineage>
        <taxon>Bacteria</taxon>
        <taxon>Bacillati</taxon>
        <taxon>Actinomycetota</taxon>
        <taxon>Actinomycetes</taxon>
        <taxon>Kitasatosporales</taxon>
        <taxon>Streptomycetaceae</taxon>
        <taxon>Streptomyces</taxon>
    </lineage>
</organism>
<sequence length="122" mass="12572">MVREQVGASVADQRAARAEPPVPGRDTSGERAEAVSRTVSGSGLSRHAVRTWERLAEAGSEGVEVDELTEAVGFRRSTVLGHLKGLAGLGLAEDHESVWRATGPVEGAAPREDAGASAGSVS</sequence>
<dbReference type="Proteomes" id="UP000236178">
    <property type="component" value="Unassembled WGS sequence"/>
</dbReference>
<evidence type="ECO:0008006" key="4">
    <source>
        <dbReference type="Google" id="ProtNLM"/>
    </source>
</evidence>